<dbReference type="OrthoDB" id="5841599at2759"/>
<keyword evidence="8" id="KW-0472">Membrane</keyword>
<evidence type="ECO:0000313" key="12">
    <source>
        <dbReference type="Proteomes" id="UP000270094"/>
    </source>
</evidence>
<keyword evidence="4" id="KW-0808">Transferase</keyword>
<keyword evidence="5" id="KW-0812">Transmembrane</keyword>
<keyword evidence="6" id="KW-0735">Signal-anchor</keyword>
<dbReference type="PANTHER" id="PTHR19297">
    <property type="entry name" value="GLYCOSYLTRANSFERASE 14 FAMILY MEMBER"/>
    <property type="match status" value="1"/>
</dbReference>
<keyword evidence="7" id="KW-1133">Transmembrane helix</keyword>
<evidence type="ECO:0000256" key="9">
    <source>
        <dbReference type="ARBA" id="ARBA00023180"/>
    </source>
</evidence>
<dbReference type="InterPro" id="IPR003406">
    <property type="entry name" value="Glyco_trans_14"/>
</dbReference>
<sequence length="272" mass="32064">MLPDLRLNWGNILELTNLSVPALSEYVNLLDKIDVNCEKILQGDKQIIEDAKRWVYDAGYAEKALFEARDKCRAIRQLFGFRINKSITREELEYPLAYGAVVYKNYIQVIFMLSAFYRPHNEYCIAVSGSADTIFKFWMDQLEKCFSNVHVLVRYRLWHRPHIEWGSFEIINSTWACVDLLARSKTNWMYYQHRPQIEWGSFEIINSTWACVDLLAQSKTNWMYYQQLSGVDVPLKTNLEMVHIFKQLNNTVNTEFAKYQEERLQGKKVGLS</sequence>
<comment type="subcellular location">
    <subcellularLocation>
        <location evidence="1">Membrane</location>
        <topology evidence="1">Single-pass type II membrane protein</topology>
    </subcellularLocation>
</comment>
<proteinExistence type="inferred from homology"/>
<dbReference type="GO" id="GO:0016020">
    <property type="term" value="C:membrane"/>
    <property type="evidence" value="ECO:0007669"/>
    <property type="project" value="UniProtKB-SubCell"/>
</dbReference>
<organism evidence="11 12">
    <name type="scientific">Strongylus vulgaris</name>
    <name type="common">Blood worm</name>
    <dbReference type="NCBI Taxonomy" id="40348"/>
    <lineage>
        <taxon>Eukaryota</taxon>
        <taxon>Metazoa</taxon>
        <taxon>Ecdysozoa</taxon>
        <taxon>Nematoda</taxon>
        <taxon>Chromadorea</taxon>
        <taxon>Rhabditida</taxon>
        <taxon>Rhabditina</taxon>
        <taxon>Rhabditomorpha</taxon>
        <taxon>Strongyloidea</taxon>
        <taxon>Strongylidae</taxon>
        <taxon>Strongylus</taxon>
    </lineage>
</organism>
<keyword evidence="9" id="KW-0325">Glycoprotein</keyword>
<dbReference type="GO" id="GO:0008375">
    <property type="term" value="F:acetylglucosaminyltransferase activity"/>
    <property type="evidence" value="ECO:0007669"/>
    <property type="project" value="TreeGrafter"/>
</dbReference>
<comment type="similarity">
    <text evidence="10">Belongs to the glycosyltransferase 14 family.</text>
</comment>
<name>A0A3P7JCW8_STRVU</name>
<evidence type="ECO:0000256" key="10">
    <source>
        <dbReference type="ARBA" id="ARBA00038150"/>
    </source>
</evidence>
<evidence type="ECO:0000256" key="1">
    <source>
        <dbReference type="ARBA" id="ARBA00004606"/>
    </source>
</evidence>
<comment type="pathway">
    <text evidence="2">Protein modification; protein glycosylation.</text>
</comment>
<accession>A0A3P7JCW8</accession>
<reference evidence="11 12" key="1">
    <citation type="submission" date="2018-11" db="EMBL/GenBank/DDBJ databases">
        <authorList>
            <consortium name="Pathogen Informatics"/>
        </authorList>
    </citation>
    <scope>NUCLEOTIDE SEQUENCE [LARGE SCALE GENOMIC DNA]</scope>
</reference>
<evidence type="ECO:0000256" key="7">
    <source>
        <dbReference type="ARBA" id="ARBA00022989"/>
    </source>
</evidence>
<evidence type="ECO:0000256" key="2">
    <source>
        <dbReference type="ARBA" id="ARBA00004922"/>
    </source>
</evidence>
<evidence type="ECO:0000256" key="5">
    <source>
        <dbReference type="ARBA" id="ARBA00022692"/>
    </source>
</evidence>
<dbReference type="EMBL" id="UYYB01096046">
    <property type="protein sequence ID" value="VDM75924.1"/>
    <property type="molecule type" value="Genomic_DNA"/>
</dbReference>
<gene>
    <name evidence="11" type="ORF">SVUK_LOCUS10922</name>
</gene>
<dbReference type="AlphaFoldDB" id="A0A3P7JCW8"/>
<keyword evidence="12" id="KW-1185">Reference proteome</keyword>
<evidence type="ECO:0000256" key="3">
    <source>
        <dbReference type="ARBA" id="ARBA00022676"/>
    </source>
</evidence>
<evidence type="ECO:0000256" key="8">
    <source>
        <dbReference type="ARBA" id="ARBA00023136"/>
    </source>
</evidence>
<dbReference type="PANTHER" id="PTHR19297:SF185">
    <property type="entry name" value="BETA-1,3-GALACTOSYL-O-GLYCOSYL-GLYCOPROTEIN BETA-1,6-N-ACETYLGLUCOSAMINYLTRANSFERASE 3"/>
    <property type="match status" value="1"/>
</dbReference>
<evidence type="ECO:0000256" key="4">
    <source>
        <dbReference type="ARBA" id="ARBA00022679"/>
    </source>
</evidence>
<dbReference type="Proteomes" id="UP000270094">
    <property type="component" value="Unassembled WGS sequence"/>
</dbReference>
<dbReference type="Pfam" id="PF02485">
    <property type="entry name" value="Branch"/>
    <property type="match status" value="1"/>
</dbReference>
<protein>
    <submittedName>
        <fullName evidence="11">Uncharacterized protein</fullName>
    </submittedName>
</protein>
<evidence type="ECO:0000313" key="11">
    <source>
        <dbReference type="EMBL" id="VDM75924.1"/>
    </source>
</evidence>
<keyword evidence="3" id="KW-0328">Glycosyltransferase</keyword>
<evidence type="ECO:0000256" key="6">
    <source>
        <dbReference type="ARBA" id="ARBA00022968"/>
    </source>
</evidence>